<dbReference type="PATRIC" id="fig|1277257.4.peg.800"/>
<dbReference type="Proteomes" id="UP000035503">
    <property type="component" value="Chromosome"/>
</dbReference>
<name>A0A0G3I3A3_LIBAF</name>
<evidence type="ECO:0000313" key="2">
    <source>
        <dbReference type="Proteomes" id="UP000035503"/>
    </source>
</evidence>
<dbReference type="AlphaFoldDB" id="A0A0G3I3A3"/>
<gene>
    <name evidence="1" type="ORF">G293_03725</name>
</gene>
<dbReference type="KEGG" id="lau:G293_03725"/>
<dbReference type="EMBL" id="CP004021">
    <property type="protein sequence ID" value="AKK20371.1"/>
    <property type="molecule type" value="Genomic_DNA"/>
</dbReference>
<proteinExistence type="predicted"/>
<reference evidence="1 2" key="1">
    <citation type="journal article" date="2015" name="Genome Announc.">
        <title>Complete Genome Sequence of 'Candidatus Liberibacter africanus,' a Bacterium Associated with Citrus Huanglongbing.</title>
        <authorList>
            <person name="Lin H."/>
            <person name="Pietersen G."/>
            <person name="Han C."/>
            <person name="Read D.A."/>
            <person name="Lou B."/>
            <person name="Gupta G."/>
            <person name="Civerolo E.L."/>
        </authorList>
    </citation>
    <scope>NUCLEOTIDE SEQUENCE [LARGE SCALE GENOMIC DNA]</scope>
    <source>
        <strain evidence="1 2">PTSAPSY</strain>
    </source>
</reference>
<sequence>MDSILSRLEDFSRVSSLSDIVVPEDQTVSTVGVKFDSLADFQKEQDKAYQEGYKKAICDRELYWKSKNNLMQQYHDNKMADLRELFESCTTEAISIAVRDSFKCFSDSLEIEVAQVLKSILDISFSRKAAIEFSRVIIDLLKKGDCGKIVVHCPNSFHSLIEELLGEYSPMVCYEDSDTVEFSSKISGSIITTRLESWSSDVKKHIEIQQDLK</sequence>
<evidence type="ECO:0008006" key="3">
    <source>
        <dbReference type="Google" id="ProtNLM"/>
    </source>
</evidence>
<protein>
    <recommendedName>
        <fullName evidence="3">Flagellar assembly protein FliH/Type III secretion system HrpE domain-containing protein</fullName>
    </recommendedName>
</protein>
<accession>A0A0G3I3A3</accession>
<dbReference type="STRING" id="1277257.G293_03725"/>
<keyword evidence="2" id="KW-1185">Reference proteome</keyword>
<organism evidence="1 2">
    <name type="scientific">Candidatus Liberibacter africanus PTSAPSY</name>
    <dbReference type="NCBI Taxonomy" id="1277257"/>
    <lineage>
        <taxon>Bacteria</taxon>
        <taxon>Pseudomonadati</taxon>
        <taxon>Pseudomonadota</taxon>
        <taxon>Alphaproteobacteria</taxon>
        <taxon>Hyphomicrobiales</taxon>
        <taxon>Rhizobiaceae</taxon>
        <taxon>Liberibacter</taxon>
    </lineage>
</organism>
<evidence type="ECO:0000313" key="1">
    <source>
        <dbReference type="EMBL" id="AKK20371.1"/>
    </source>
</evidence>